<dbReference type="SUPFAM" id="SSF47095">
    <property type="entry name" value="HMG-box"/>
    <property type="match status" value="1"/>
</dbReference>
<evidence type="ECO:0000313" key="3">
    <source>
        <dbReference type="EMBL" id="EEF41549.1"/>
    </source>
</evidence>
<evidence type="ECO:0000259" key="2">
    <source>
        <dbReference type="PROSITE" id="PS50118"/>
    </source>
</evidence>
<feature type="DNA-binding region" description="HMG box" evidence="1">
    <location>
        <begin position="69"/>
        <end position="133"/>
    </location>
</feature>
<name>B9S4C1_RICCO</name>
<accession>B9S4C1</accession>
<keyword evidence="4" id="KW-1185">Reference proteome</keyword>
<dbReference type="eggNOG" id="ENOG502S3D7">
    <property type="taxonomic scope" value="Eukaryota"/>
</dbReference>
<gene>
    <name evidence="3" type="ORF">RCOM_0689290</name>
</gene>
<dbReference type="GO" id="GO:0003677">
    <property type="term" value="F:DNA binding"/>
    <property type="evidence" value="ECO:0000318"/>
    <property type="project" value="GO_Central"/>
</dbReference>
<evidence type="ECO:0000256" key="1">
    <source>
        <dbReference type="PROSITE-ProRule" id="PRU00267"/>
    </source>
</evidence>
<organism evidence="3 4">
    <name type="scientific">Ricinus communis</name>
    <name type="common">Castor bean</name>
    <dbReference type="NCBI Taxonomy" id="3988"/>
    <lineage>
        <taxon>Eukaryota</taxon>
        <taxon>Viridiplantae</taxon>
        <taxon>Streptophyta</taxon>
        <taxon>Embryophyta</taxon>
        <taxon>Tracheophyta</taxon>
        <taxon>Spermatophyta</taxon>
        <taxon>Magnoliopsida</taxon>
        <taxon>eudicotyledons</taxon>
        <taxon>Gunneridae</taxon>
        <taxon>Pentapetalae</taxon>
        <taxon>rosids</taxon>
        <taxon>fabids</taxon>
        <taxon>Malpighiales</taxon>
        <taxon>Euphorbiaceae</taxon>
        <taxon>Acalyphoideae</taxon>
        <taxon>Acalypheae</taxon>
        <taxon>Ricinus</taxon>
    </lineage>
</organism>
<dbReference type="CDD" id="cd22014">
    <property type="entry name" value="HMG-box_CMB1-like"/>
    <property type="match status" value="1"/>
</dbReference>
<dbReference type="InParanoid" id="B9S4C1"/>
<dbReference type="EMBL" id="EQ973864">
    <property type="protein sequence ID" value="EEF41549.1"/>
    <property type="molecule type" value="Genomic_DNA"/>
</dbReference>
<keyword evidence="1" id="KW-0238">DNA-binding</keyword>
<dbReference type="InterPro" id="IPR009071">
    <property type="entry name" value="HMG_box_dom"/>
</dbReference>
<feature type="domain" description="HMG box" evidence="2">
    <location>
        <begin position="69"/>
        <end position="133"/>
    </location>
</feature>
<dbReference type="AlphaFoldDB" id="B9S4C1"/>
<proteinExistence type="predicted"/>
<sequence length="209" mass="24047">MGNPPRTGKRVHAIRRGHDGSAFETCDDCGFLVAIALADMHECEAETKRIVKRFKGVIGKHKIVKQNYSDQPRSPFVTFMEEFRRTCKNGKLIEIDRKGFETWRKMSKQERKPYVVKAEEVNSAYVKSLIKEIDVSSEVDDEADSMMVGKFDPSYEDYGHNSSCVYSYDSFKEYQSLNTWKLWFSVAVILTRKKARHLAIVNCRVTVGV</sequence>
<dbReference type="PROSITE" id="PS50118">
    <property type="entry name" value="HMG_BOX_2"/>
    <property type="match status" value="1"/>
</dbReference>
<dbReference type="Gene3D" id="1.10.30.10">
    <property type="entry name" value="High mobility group box domain"/>
    <property type="match status" value="1"/>
</dbReference>
<keyword evidence="1" id="KW-0539">Nucleus</keyword>
<protein>
    <submittedName>
        <fullName evidence="3">DNA binding protein, putative</fullName>
    </submittedName>
</protein>
<dbReference type="GO" id="GO:0005634">
    <property type="term" value="C:nucleus"/>
    <property type="evidence" value="ECO:0000318"/>
    <property type="project" value="GO_Central"/>
</dbReference>
<dbReference type="InterPro" id="IPR036910">
    <property type="entry name" value="HMG_box_dom_sf"/>
</dbReference>
<reference evidence="4" key="1">
    <citation type="journal article" date="2010" name="Nat. Biotechnol.">
        <title>Draft genome sequence of the oilseed species Ricinus communis.</title>
        <authorList>
            <person name="Chan A.P."/>
            <person name="Crabtree J."/>
            <person name="Zhao Q."/>
            <person name="Lorenzi H."/>
            <person name="Orvis J."/>
            <person name="Puiu D."/>
            <person name="Melake-Berhan A."/>
            <person name="Jones K.M."/>
            <person name="Redman J."/>
            <person name="Chen G."/>
            <person name="Cahoon E.B."/>
            <person name="Gedil M."/>
            <person name="Stanke M."/>
            <person name="Haas B.J."/>
            <person name="Wortman J.R."/>
            <person name="Fraser-Liggett C.M."/>
            <person name="Ravel J."/>
            <person name="Rabinowicz P.D."/>
        </authorList>
    </citation>
    <scope>NUCLEOTIDE SEQUENCE [LARGE SCALE GENOMIC DNA]</scope>
    <source>
        <strain evidence="4">cv. Hale</strain>
    </source>
</reference>
<evidence type="ECO:0000313" key="4">
    <source>
        <dbReference type="Proteomes" id="UP000008311"/>
    </source>
</evidence>
<dbReference type="Proteomes" id="UP000008311">
    <property type="component" value="Unassembled WGS sequence"/>
</dbReference>
<dbReference type="PANTHER" id="PTHR47658">
    <property type="entry name" value="HIGH MOBILITY GROUP B PROTEIN 12-RELATED"/>
    <property type="match status" value="1"/>
</dbReference>
<dbReference type="GO" id="GO:0010197">
    <property type="term" value="P:polar nucleus fusion"/>
    <property type="evidence" value="ECO:0000318"/>
    <property type="project" value="GO_Central"/>
</dbReference>
<dbReference type="FunCoup" id="B9S4C1">
    <property type="interactions" value="43"/>
</dbReference>
<dbReference type="PANTHER" id="PTHR47658:SF2">
    <property type="entry name" value="HMG-BOX (HIGH MOBILITY GROUP) DNA-BINDING FAMILY PROTEIN"/>
    <property type="match status" value="1"/>
</dbReference>